<accession>A0A5N5IAT0</accession>
<dbReference type="AlphaFoldDB" id="A0A5N5IAT0"/>
<name>A0A5N5IAT0_9ROSA</name>
<dbReference type="Proteomes" id="UP000327157">
    <property type="component" value="Chromosome 6"/>
</dbReference>
<keyword evidence="2" id="KW-1185">Reference proteome</keyword>
<dbReference type="PANTHER" id="PTHR47592">
    <property type="entry name" value="PBF68 PROTEIN"/>
    <property type="match status" value="1"/>
</dbReference>
<evidence type="ECO:0000313" key="1">
    <source>
        <dbReference type="EMBL" id="KAB2632554.1"/>
    </source>
</evidence>
<dbReference type="PANTHER" id="PTHR47592:SF30">
    <property type="entry name" value="CCHC-TYPE DOMAIN-CONTAINING PROTEIN"/>
    <property type="match status" value="1"/>
</dbReference>
<reference evidence="1 2" key="1">
    <citation type="submission" date="2019-09" db="EMBL/GenBank/DDBJ databases">
        <authorList>
            <person name="Ou C."/>
        </authorList>
    </citation>
    <scope>NUCLEOTIDE SEQUENCE [LARGE SCALE GENOMIC DNA]</scope>
    <source>
        <strain evidence="1">S2</strain>
        <tissue evidence="1">Leaf</tissue>
    </source>
</reference>
<dbReference type="OrthoDB" id="1699522at2759"/>
<organism evidence="1 2">
    <name type="scientific">Pyrus ussuriensis x Pyrus communis</name>
    <dbReference type="NCBI Taxonomy" id="2448454"/>
    <lineage>
        <taxon>Eukaryota</taxon>
        <taxon>Viridiplantae</taxon>
        <taxon>Streptophyta</taxon>
        <taxon>Embryophyta</taxon>
        <taxon>Tracheophyta</taxon>
        <taxon>Spermatophyta</taxon>
        <taxon>Magnoliopsida</taxon>
        <taxon>eudicotyledons</taxon>
        <taxon>Gunneridae</taxon>
        <taxon>Pentapetalae</taxon>
        <taxon>rosids</taxon>
        <taxon>fabids</taxon>
        <taxon>Rosales</taxon>
        <taxon>Rosaceae</taxon>
        <taxon>Amygdaloideae</taxon>
        <taxon>Maleae</taxon>
        <taxon>Pyrus</taxon>
    </lineage>
</organism>
<evidence type="ECO:0000313" key="2">
    <source>
        <dbReference type="Proteomes" id="UP000327157"/>
    </source>
</evidence>
<reference evidence="2" key="2">
    <citation type="submission" date="2019-10" db="EMBL/GenBank/DDBJ databases">
        <title>A de novo genome assembly of a pear dwarfing rootstock.</title>
        <authorList>
            <person name="Wang F."/>
            <person name="Wang J."/>
            <person name="Li S."/>
            <person name="Zhang Y."/>
            <person name="Fang M."/>
            <person name="Ma L."/>
            <person name="Zhao Y."/>
            <person name="Jiang S."/>
        </authorList>
    </citation>
    <scope>NUCLEOTIDE SEQUENCE [LARGE SCALE GENOMIC DNA]</scope>
</reference>
<comment type="caution">
    <text evidence="1">The sequence shown here is derived from an EMBL/GenBank/DDBJ whole genome shotgun (WGS) entry which is preliminary data.</text>
</comment>
<gene>
    <name evidence="1" type="ORF">D8674_028801</name>
</gene>
<reference evidence="1 2" key="3">
    <citation type="submission" date="2019-11" db="EMBL/GenBank/DDBJ databases">
        <title>A de novo genome assembly of a pear dwarfing rootstock.</title>
        <authorList>
            <person name="Wang F."/>
            <person name="Wang J."/>
            <person name="Li S."/>
            <person name="Zhang Y."/>
            <person name="Fang M."/>
            <person name="Ma L."/>
            <person name="Zhao Y."/>
            <person name="Jiang S."/>
        </authorList>
    </citation>
    <scope>NUCLEOTIDE SEQUENCE [LARGE SCALE GENOMIC DNA]</scope>
    <source>
        <strain evidence="1">S2</strain>
        <tissue evidence="1">Leaf</tissue>
    </source>
</reference>
<dbReference type="EMBL" id="SMOL01000120">
    <property type="protein sequence ID" value="KAB2632554.1"/>
    <property type="molecule type" value="Genomic_DNA"/>
</dbReference>
<protein>
    <recommendedName>
        <fullName evidence="3">CCHC-type domain-containing protein</fullName>
    </recommendedName>
</protein>
<sequence length="215" mass="25417">MESENNTTLDLNKPSKFKGLHFKRWRQKMLFFLTTKKIEPTIAQTKASQTWIENDFLAKNYILNGFSDDLYDYYSDYGTAKDLWEALQKKYDTEEAGAKKFAVRRYLKYQMVDDKSNSLRHKTKKFSLECLITRLRIEEEATNFNRNLTPVVLKPNGKNMKILNKNHNKHLNNNTNKVQNQNLSHPHNRYQPPSCAAYDLRQFECYNCHKLGHLA</sequence>
<evidence type="ECO:0008006" key="3">
    <source>
        <dbReference type="Google" id="ProtNLM"/>
    </source>
</evidence>
<proteinExistence type="predicted"/>
<dbReference type="Pfam" id="PF14223">
    <property type="entry name" value="Retrotran_gag_2"/>
    <property type="match status" value="1"/>
</dbReference>